<organism evidence="3 4">
    <name type="scientific">Raphanus sativus</name>
    <name type="common">Radish</name>
    <name type="synonym">Raphanus raphanistrum var. sativus</name>
    <dbReference type="NCBI Taxonomy" id="3726"/>
    <lineage>
        <taxon>Eukaryota</taxon>
        <taxon>Viridiplantae</taxon>
        <taxon>Streptophyta</taxon>
        <taxon>Embryophyta</taxon>
        <taxon>Tracheophyta</taxon>
        <taxon>Spermatophyta</taxon>
        <taxon>Magnoliopsida</taxon>
        <taxon>eudicotyledons</taxon>
        <taxon>Gunneridae</taxon>
        <taxon>Pentapetalae</taxon>
        <taxon>rosids</taxon>
        <taxon>malvids</taxon>
        <taxon>Brassicales</taxon>
        <taxon>Brassicaceae</taxon>
        <taxon>Brassiceae</taxon>
        <taxon>Raphanus</taxon>
    </lineage>
</organism>
<accession>A0A6J0N729</accession>
<dbReference type="InterPro" id="IPR006527">
    <property type="entry name" value="F-box-assoc_dom_typ1"/>
</dbReference>
<dbReference type="InterPro" id="IPR001810">
    <property type="entry name" value="F-box_dom"/>
</dbReference>
<evidence type="ECO:0000259" key="2">
    <source>
        <dbReference type="Pfam" id="PF07734"/>
    </source>
</evidence>
<name>A0A6J0N729_RAPSA</name>
<dbReference type="RefSeq" id="XP_018479916.2">
    <property type="nucleotide sequence ID" value="XM_018624414.2"/>
</dbReference>
<sequence>MKTIFDLPEDLIVDEILSRVQMTSLRSVRSTCRKWNVLCKNRILFGKAAEAKKRFMMMDSRICLANFDVSKDRPSIKKVKVLDQIEISKVFQCNGLLLCVLKDCSRLLVWNPYLGQTRWIEPRHSFQRDDRFAIGHDSNNLNHKILRIFEIDLVADRLVFGFELYEFSSSSWKVLDDVAPQWEILSDVRSVSLKGNAYFTAHKNTSEEWTERRRVLCFDLTTERFGPLLPLPFQYERGGLFTSLSVFREEQLAVSYQHRVSRGTVEIIVTDKIGPDVVSWTKFFKLVTNYCLRPYSGSFFTDEEKKLAVFFVLDSCCYQTAHVIGQDGYFKSVRIREAPYLENDFYPRIRYCEPLVCASYLPSLVQLQTNQPNVLMERM</sequence>
<dbReference type="OrthoDB" id="1027596at2759"/>
<evidence type="ECO:0000313" key="3">
    <source>
        <dbReference type="Proteomes" id="UP000504610"/>
    </source>
</evidence>
<reference evidence="3" key="1">
    <citation type="journal article" date="2019" name="Database">
        <title>The radish genome database (RadishGD): an integrated information resource for radish genomics.</title>
        <authorList>
            <person name="Yu H.J."/>
            <person name="Baek S."/>
            <person name="Lee Y.J."/>
            <person name="Cho A."/>
            <person name="Mun J.H."/>
        </authorList>
    </citation>
    <scope>NUCLEOTIDE SEQUENCE [LARGE SCALE GENOMIC DNA]</scope>
    <source>
        <strain evidence="3">cv. WK10039</strain>
    </source>
</reference>
<dbReference type="PANTHER" id="PTHR31672">
    <property type="entry name" value="BNACNNG10540D PROTEIN"/>
    <property type="match status" value="1"/>
</dbReference>
<protein>
    <submittedName>
        <fullName evidence="4">F-box/kelch-repeat protein At3g13680-like</fullName>
    </submittedName>
</protein>
<feature type="domain" description="F-box" evidence="1">
    <location>
        <begin position="4"/>
        <end position="44"/>
    </location>
</feature>
<dbReference type="PANTHER" id="PTHR31672:SF13">
    <property type="entry name" value="F-BOX PROTEIN CPR30-LIKE"/>
    <property type="match status" value="1"/>
</dbReference>
<dbReference type="AlphaFoldDB" id="A0A6J0N729"/>
<dbReference type="Pfam" id="PF00646">
    <property type="entry name" value="F-box"/>
    <property type="match status" value="1"/>
</dbReference>
<feature type="domain" description="F-box associated beta-propeller type 1" evidence="2">
    <location>
        <begin position="54"/>
        <end position="367"/>
    </location>
</feature>
<proteinExistence type="predicted"/>
<dbReference type="SUPFAM" id="SSF81383">
    <property type="entry name" value="F-box domain"/>
    <property type="match status" value="1"/>
</dbReference>
<dbReference type="InterPro" id="IPR017451">
    <property type="entry name" value="F-box-assoc_interact_dom"/>
</dbReference>
<dbReference type="Proteomes" id="UP000504610">
    <property type="component" value="Chromosome 4"/>
</dbReference>
<dbReference type="KEGG" id="rsz:108850974"/>
<gene>
    <name evidence="4" type="primary">LOC108850974</name>
</gene>
<evidence type="ECO:0000313" key="4">
    <source>
        <dbReference type="RefSeq" id="XP_018479916.2"/>
    </source>
</evidence>
<dbReference type="InterPro" id="IPR050796">
    <property type="entry name" value="SCF_F-box_component"/>
</dbReference>
<dbReference type="Pfam" id="PF07734">
    <property type="entry name" value="FBA_1"/>
    <property type="match status" value="1"/>
</dbReference>
<keyword evidence="3" id="KW-1185">Reference proteome</keyword>
<reference evidence="4" key="2">
    <citation type="submission" date="2025-08" db="UniProtKB">
        <authorList>
            <consortium name="RefSeq"/>
        </authorList>
    </citation>
    <scope>IDENTIFICATION</scope>
    <source>
        <tissue evidence="4">Leaf</tissue>
    </source>
</reference>
<evidence type="ECO:0000259" key="1">
    <source>
        <dbReference type="Pfam" id="PF00646"/>
    </source>
</evidence>
<dbReference type="GeneID" id="108850974"/>
<dbReference type="InterPro" id="IPR036047">
    <property type="entry name" value="F-box-like_dom_sf"/>
</dbReference>
<dbReference type="NCBIfam" id="TIGR01640">
    <property type="entry name" value="F_box_assoc_1"/>
    <property type="match status" value="1"/>
</dbReference>